<feature type="transmembrane region" description="Helical" evidence="1">
    <location>
        <begin position="12"/>
        <end position="29"/>
    </location>
</feature>
<evidence type="ECO:0000313" key="3">
    <source>
        <dbReference type="Proteomes" id="UP000295391"/>
    </source>
</evidence>
<dbReference type="PANTHER" id="PTHR37810">
    <property type="entry name" value="IMMUNITY PROTEIN SDPI"/>
    <property type="match status" value="1"/>
</dbReference>
<keyword evidence="1" id="KW-0812">Transmembrane</keyword>
<evidence type="ECO:0000256" key="1">
    <source>
        <dbReference type="SAM" id="Phobius"/>
    </source>
</evidence>
<evidence type="ECO:0000313" key="2">
    <source>
        <dbReference type="EMBL" id="TDQ66164.1"/>
    </source>
</evidence>
<gene>
    <name evidence="2" type="ORF">ATL17_0150</name>
</gene>
<feature type="transmembrane region" description="Helical" evidence="1">
    <location>
        <begin position="79"/>
        <end position="101"/>
    </location>
</feature>
<organism evidence="2 3">
    <name type="scientific">Maritalea mobilis</name>
    <dbReference type="NCBI Taxonomy" id="483324"/>
    <lineage>
        <taxon>Bacteria</taxon>
        <taxon>Pseudomonadati</taxon>
        <taxon>Pseudomonadota</taxon>
        <taxon>Alphaproteobacteria</taxon>
        <taxon>Hyphomicrobiales</taxon>
        <taxon>Devosiaceae</taxon>
        <taxon>Maritalea</taxon>
    </lineage>
</organism>
<keyword evidence="1" id="KW-1133">Transmembrane helix</keyword>
<dbReference type="RefSeq" id="WP_133570880.1">
    <property type="nucleotide sequence ID" value="NZ_SNYR01000001.1"/>
</dbReference>
<accession>A0A4R6VU00</accession>
<sequence length="209" mass="22927">MTTNRILNRVHVAQLIVIFAVAGLGYLSLDLDQLVPIHWNIWGEADNLWPAKWALLIGPFLALVFLGLFAAISVKEEGAWLAPLTTSILALFLLIEVIMLLSGHGVELNVPRIVTMAVGLLLAVVGNYLPKTQPNKLFGIRFPWTLNDEQTWAQANLFAGWFFMLVGLATALFAALFEVAAPLYFVFLIAGVAAALIITTAYSHQISKK</sequence>
<reference evidence="2 3" key="1">
    <citation type="submission" date="2019-03" db="EMBL/GenBank/DDBJ databases">
        <title>Genomic Encyclopedia of Type Strains, Phase III (KMG-III): the genomes of soil and plant-associated and newly described type strains.</title>
        <authorList>
            <person name="Whitman W."/>
        </authorList>
    </citation>
    <scope>NUCLEOTIDE SEQUENCE [LARGE SCALE GENOMIC DNA]</scope>
    <source>
        <strain evidence="2 3">CGMCC 1.7002</strain>
    </source>
</reference>
<protein>
    <submittedName>
        <fullName evidence="2">Putative membrane protein</fullName>
    </submittedName>
</protein>
<dbReference type="PANTHER" id="PTHR37810:SF5">
    <property type="entry name" value="IMMUNITY PROTEIN SDPI"/>
    <property type="match status" value="1"/>
</dbReference>
<dbReference type="Pfam" id="PF13630">
    <property type="entry name" value="SdpI"/>
    <property type="match status" value="1"/>
</dbReference>
<proteinExistence type="predicted"/>
<feature type="transmembrane region" description="Helical" evidence="1">
    <location>
        <begin position="49"/>
        <end position="72"/>
    </location>
</feature>
<dbReference type="PIRSF" id="PIRSF038959">
    <property type="entry name" value="SdpI"/>
    <property type="match status" value="1"/>
</dbReference>
<dbReference type="EMBL" id="SNYR01000001">
    <property type="protein sequence ID" value="TDQ66164.1"/>
    <property type="molecule type" value="Genomic_DNA"/>
</dbReference>
<dbReference type="AlphaFoldDB" id="A0A4R6VU00"/>
<dbReference type="Proteomes" id="UP000295391">
    <property type="component" value="Unassembled WGS sequence"/>
</dbReference>
<feature type="transmembrane region" description="Helical" evidence="1">
    <location>
        <begin position="151"/>
        <end position="177"/>
    </location>
</feature>
<dbReference type="InterPro" id="IPR025962">
    <property type="entry name" value="SdpI/YhfL"/>
</dbReference>
<dbReference type="OrthoDB" id="9808690at2"/>
<name>A0A4R6VU00_9HYPH</name>
<feature type="transmembrane region" description="Helical" evidence="1">
    <location>
        <begin position="183"/>
        <end position="202"/>
    </location>
</feature>
<comment type="caution">
    <text evidence="2">The sequence shown here is derived from an EMBL/GenBank/DDBJ whole genome shotgun (WGS) entry which is preliminary data.</text>
</comment>
<dbReference type="InterPro" id="IPR026272">
    <property type="entry name" value="SdpI"/>
</dbReference>
<keyword evidence="3" id="KW-1185">Reference proteome</keyword>
<feature type="transmembrane region" description="Helical" evidence="1">
    <location>
        <begin position="113"/>
        <end position="130"/>
    </location>
</feature>
<keyword evidence="1" id="KW-0472">Membrane</keyword>
<dbReference type="GO" id="GO:0009636">
    <property type="term" value="P:response to toxic substance"/>
    <property type="evidence" value="ECO:0007669"/>
    <property type="project" value="TreeGrafter"/>
</dbReference>